<protein>
    <recommendedName>
        <fullName evidence="3">Flavin-nucleotide-binding protein</fullName>
    </recommendedName>
</protein>
<reference evidence="1 2" key="1">
    <citation type="submission" date="2024-07" db="EMBL/GenBank/DDBJ databases">
        <title>Draft sequence of the Neodothiora populina.</title>
        <authorList>
            <person name="Drown D.D."/>
            <person name="Schuette U.S."/>
            <person name="Buechlein A.B."/>
            <person name="Rusch D.R."/>
            <person name="Winton L.W."/>
            <person name="Adams G.A."/>
        </authorList>
    </citation>
    <scope>NUCLEOTIDE SEQUENCE [LARGE SCALE GENOMIC DNA]</scope>
    <source>
        <strain evidence="1 2">CPC 39397</strain>
    </source>
</reference>
<evidence type="ECO:0000313" key="2">
    <source>
        <dbReference type="Proteomes" id="UP001562354"/>
    </source>
</evidence>
<organism evidence="1 2">
    <name type="scientific">Neodothiora populina</name>
    <dbReference type="NCBI Taxonomy" id="2781224"/>
    <lineage>
        <taxon>Eukaryota</taxon>
        <taxon>Fungi</taxon>
        <taxon>Dikarya</taxon>
        <taxon>Ascomycota</taxon>
        <taxon>Pezizomycotina</taxon>
        <taxon>Dothideomycetes</taxon>
        <taxon>Dothideomycetidae</taxon>
        <taxon>Dothideales</taxon>
        <taxon>Dothioraceae</taxon>
        <taxon>Neodothiora</taxon>
    </lineage>
</organism>
<dbReference type="Pfam" id="PF12900">
    <property type="entry name" value="Pyridox_ox_2"/>
    <property type="match status" value="1"/>
</dbReference>
<evidence type="ECO:0000313" key="1">
    <source>
        <dbReference type="EMBL" id="KAL1301571.1"/>
    </source>
</evidence>
<dbReference type="Gene3D" id="2.30.110.10">
    <property type="entry name" value="Electron Transport, Fmn-binding Protein, Chain A"/>
    <property type="match status" value="1"/>
</dbReference>
<evidence type="ECO:0008006" key="3">
    <source>
        <dbReference type="Google" id="ProtNLM"/>
    </source>
</evidence>
<keyword evidence="2" id="KW-1185">Reference proteome</keyword>
<dbReference type="SUPFAM" id="SSF50475">
    <property type="entry name" value="FMN-binding split barrel"/>
    <property type="match status" value="1"/>
</dbReference>
<sequence>MATQGEYAKTKINAVNRYRGRGKYDHETIHALVNSVPVLHVSFNVPLPDDDDESGISYPTILPMIGCMSNYRSPGSISAPQADNDNDNSDEPPVLYLHGYISSRLIKQGGTNTGLPMSIAATSLDGLVLALTPNHHSCNYRSAVLFGRATLVSDESERMRAMQLITENMLPNRWNNSRVPPTKVEMQSTGILRVEIDAASAKTRTGGPGEDRADLKDEALRERVWTGVVPVSLQWGEPVPAEGNRVDKVPGYVEEWRVGSNAEAVKASTDSAS</sequence>
<dbReference type="PANTHER" id="PTHR34071">
    <property type="entry name" value="5-NITROIMIDAZOLE ANTIBIOTICS RESISTANCE PROTEIN, NIMA-FAMILY-RELATED PROTEIN-RELATED"/>
    <property type="match status" value="1"/>
</dbReference>
<dbReference type="Proteomes" id="UP001562354">
    <property type="component" value="Unassembled WGS sequence"/>
</dbReference>
<comment type="caution">
    <text evidence="1">The sequence shown here is derived from an EMBL/GenBank/DDBJ whole genome shotgun (WGS) entry which is preliminary data.</text>
</comment>
<dbReference type="EMBL" id="JBFMKM010000013">
    <property type="protein sequence ID" value="KAL1301571.1"/>
    <property type="molecule type" value="Genomic_DNA"/>
</dbReference>
<gene>
    <name evidence="1" type="ORF">AAFC00_005806</name>
</gene>
<dbReference type="InterPro" id="IPR012349">
    <property type="entry name" value="Split_barrel_FMN-bd"/>
</dbReference>
<proteinExistence type="predicted"/>
<accession>A0ABR3P5X5</accession>
<dbReference type="RefSeq" id="XP_069197847.1">
    <property type="nucleotide sequence ID" value="XM_069345648.1"/>
</dbReference>
<dbReference type="InterPro" id="IPR024747">
    <property type="entry name" value="Pyridox_Oxase-rel"/>
</dbReference>
<dbReference type="PANTHER" id="PTHR34071:SF2">
    <property type="entry name" value="FLAVIN-NUCLEOTIDE-BINDING PROTEIN"/>
    <property type="match status" value="1"/>
</dbReference>
<name>A0ABR3P5X5_9PEZI</name>
<dbReference type="GeneID" id="95979505"/>